<reference evidence="1" key="1">
    <citation type="submission" date="2015-06" db="EMBL/GenBank/DDBJ databases">
        <authorList>
            <person name="Hoefler B.C."/>
            <person name="Straight P.D."/>
        </authorList>
    </citation>
    <scope>NUCLEOTIDE SEQUENCE</scope>
</reference>
<dbReference type="EMBL" id="GDHF01016762">
    <property type="protein sequence ID" value="JAI35552.1"/>
    <property type="molecule type" value="Transcribed_RNA"/>
</dbReference>
<evidence type="ECO:0000313" key="3">
    <source>
        <dbReference type="EMBL" id="JAI48324.1"/>
    </source>
</evidence>
<evidence type="ECO:0000313" key="2">
    <source>
        <dbReference type="EMBL" id="JAI35552.1"/>
    </source>
</evidence>
<name>A0A0K8U3Z8_BACLA</name>
<gene>
    <name evidence="3" type="ORF">c7_g1_i1</name>
    <name evidence="2" type="ORF">c7_g1_i4</name>
    <name evidence="1" type="ORF">c7_g1_i5</name>
</gene>
<dbReference type="EMBL" id="GDHF01003990">
    <property type="protein sequence ID" value="JAI48324.1"/>
    <property type="molecule type" value="Transcribed_RNA"/>
</dbReference>
<evidence type="ECO:0000313" key="1">
    <source>
        <dbReference type="EMBL" id="JAI21437.1"/>
    </source>
</evidence>
<dbReference type="AlphaFoldDB" id="A0A0K8U3Z8"/>
<dbReference type="EMBL" id="GDHF01030877">
    <property type="protein sequence ID" value="JAI21437.1"/>
    <property type="molecule type" value="Transcribed_RNA"/>
</dbReference>
<dbReference type="OrthoDB" id="4567at2759"/>
<proteinExistence type="predicted"/>
<organism evidence="1">
    <name type="scientific">Bactrocera latifrons</name>
    <name type="common">Malaysian fruit fly</name>
    <name type="synonym">Chaetodacus latifrons</name>
    <dbReference type="NCBI Taxonomy" id="174628"/>
    <lineage>
        <taxon>Eukaryota</taxon>
        <taxon>Metazoa</taxon>
        <taxon>Ecdysozoa</taxon>
        <taxon>Arthropoda</taxon>
        <taxon>Hexapoda</taxon>
        <taxon>Insecta</taxon>
        <taxon>Pterygota</taxon>
        <taxon>Neoptera</taxon>
        <taxon>Endopterygota</taxon>
        <taxon>Diptera</taxon>
        <taxon>Brachycera</taxon>
        <taxon>Muscomorpha</taxon>
        <taxon>Tephritoidea</taxon>
        <taxon>Tephritidae</taxon>
        <taxon>Bactrocera</taxon>
        <taxon>Bactrocera</taxon>
    </lineage>
</organism>
<sequence length="115" mass="13369">MLCKHFYSGYINQSLEVDEYFPLLDVNLYEYRTDPFDDDEEEDELKFSESDDGIELDTDDVYLDDNNEKTASTVVAEERGLLLRQDNDRITQTRSKFAQARNSIVINYSAVGARH</sequence>
<protein>
    <submittedName>
        <fullName evidence="1">Uncharacterized protein</fullName>
    </submittedName>
</protein>
<accession>A0A0K8U3Z8</accession>